<protein>
    <submittedName>
        <fullName evidence="2">Uncharacterized protein</fullName>
    </submittedName>
</protein>
<dbReference type="EMBL" id="MU853409">
    <property type="protein sequence ID" value="KAK4134168.1"/>
    <property type="molecule type" value="Genomic_DNA"/>
</dbReference>
<dbReference type="Proteomes" id="UP001304895">
    <property type="component" value="Unassembled WGS sequence"/>
</dbReference>
<proteinExistence type="predicted"/>
<accession>A0AAN6ZDT7</accession>
<name>A0AAN6ZDT7_9PEZI</name>
<evidence type="ECO:0000313" key="2">
    <source>
        <dbReference type="EMBL" id="KAK4134168.1"/>
    </source>
</evidence>
<dbReference type="AlphaFoldDB" id="A0AAN6ZDT7"/>
<sequence>MSVLLVSTALTHISPLRKWRHGPGSDLVGTLSGCPGLRGRGSISQVSICSCSYYPPPSHLQYRQTPPPSPSPFISLCPFPGCQSLFPSWALTLRLALPILNTILSEETHIRGPPSSPSPSCLQVIISVCTAQHLAPKTSSHLPIVPSSLTYKTPPTPSALATGHRSTWPSRNSRNSSTSAAPSAARRATLARTTTAPAAPTARAASTTTEKSVLYHPIGPAAWQHAMDGGLLHDAPCRPCRSGYMPSPACTEHL</sequence>
<reference evidence="2" key="1">
    <citation type="journal article" date="2023" name="Mol. Phylogenet. Evol.">
        <title>Genome-scale phylogeny and comparative genomics of the fungal order Sordariales.</title>
        <authorList>
            <person name="Hensen N."/>
            <person name="Bonometti L."/>
            <person name="Westerberg I."/>
            <person name="Brannstrom I.O."/>
            <person name="Guillou S."/>
            <person name="Cros-Aarteil S."/>
            <person name="Calhoun S."/>
            <person name="Haridas S."/>
            <person name="Kuo A."/>
            <person name="Mondo S."/>
            <person name="Pangilinan J."/>
            <person name="Riley R."/>
            <person name="LaButti K."/>
            <person name="Andreopoulos B."/>
            <person name="Lipzen A."/>
            <person name="Chen C."/>
            <person name="Yan M."/>
            <person name="Daum C."/>
            <person name="Ng V."/>
            <person name="Clum A."/>
            <person name="Steindorff A."/>
            <person name="Ohm R.A."/>
            <person name="Martin F."/>
            <person name="Silar P."/>
            <person name="Natvig D.O."/>
            <person name="Lalanne C."/>
            <person name="Gautier V."/>
            <person name="Ament-Velasquez S.L."/>
            <person name="Kruys A."/>
            <person name="Hutchinson M.I."/>
            <person name="Powell A.J."/>
            <person name="Barry K."/>
            <person name="Miller A.N."/>
            <person name="Grigoriev I.V."/>
            <person name="Debuchy R."/>
            <person name="Gladieux P."/>
            <person name="Hiltunen Thoren M."/>
            <person name="Johannesson H."/>
        </authorList>
    </citation>
    <scope>NUCLEOTIDE SEQUENCE</scope>
    <source>
        <strain evidence="2">CBS 123565</strain>
    </source>
</reference>
<gene>
    <name evidence="2" type="ORF">BT67DRAFT_310169</name>
</gene>
<feature type="region of interest" description="Disordered" evidence="1">
    <location>
        <begin position="153"/>
        <end position="210"/>
    </location>
</feature>
<reference evidence="2" key="2">
    <citation type="submission" date="2023-05" db="EMBL/GenBank/DDBJ databases">
        <authorList>
            <consortium name="Lawrence Berkeley National Laboratory"/>
            <person name="Steindorff A."/>
            <person name="Hensen N."/>
            <person name="Bonometti L."/>
            <person name="Westerberg I."/>
            <person name="Brannstrom I.O."/>
            <person name="Guillou S."/>
            <person name="Cros-Aarteil S."/>
            <person name="Calhoun S."/>
            <person name="Haridas S."/>
            <person name="Kuo A."/>
            <person name="Mondo S."/>
            <person name="Pangilinan J."/>
            <person name="Riley R."/>
            <person name="Labutti K."/>
            <person name="Andreopoulos B."/>
            <person name="Lipzen A."/>
            <person name="Chen C."/>
            <person name="Yanf M."/>
            <person name="Daum C."/>
            <person name="Ng V."/>
            <person name="Clum A."/>
            <person name="Ohm R."/>
            <person name="Martin F."/>
            <person name="Silar P."/>
            <person name="Natvig D."/>
            <person name="Lalanne C."/>
            <person name="Gautier V."/>
            <person name="Ament-Velasquez S.L."/>
            <person name="Kruys A."/>
            <person name="Hutchinson M.I."/>
            <person name="Powell A.J."/>
            <person name="Barry K."/>
            <person name="Miller A.N."/>
            <person name="Grigoriev I.V."/>
            <person name="Debuchy R."/>
            <person name="Gladieux P."/>
            <person name="Thoren M.H."/>
            <person name="Johannesson H."/>
        </authorList>
    </citation>
    <scope>NUCLEOTIDE SEQUENCE</scope>
    <source>
        <strain evidence="2">CBS 123565</strain>
    </source>
</reference>
<evidence type="ECO:0000313" key="3">
    <source>
        <dbReference type="Proteomes" id="UP001304895"/>
    </source>
</evidence>
<comment type="caution">
    <text evidence="2">The sequence shown here is derived from an EMBL/GenBank/DDBJ whole genome shotgun (WGS) entry which is preliminary data.</text>
</comment>
<keyword evidence="3" id="KW-1185">Reference proteome</keyword>
<organism evidence="2 3">
    <name type="scientific">Trichocladium antarcticum</name>
    <dbReference type="NCBI Taxonomy" id="1450529"/>
    <lineage>
        <taxon>Eukaryota</taxon>
        <taxon>Fungi</taxon>
        <taxon>Dikarya</taxon>
        <taxon>Ascomycota</taxon>
        <taxon>Pezizomycotina</taxon>
        <taxon>Sordariomycetes</taxon>
        <taxon>Sordariomycetidae</taxon>
        <taxon>Sordariales</taxon>
        <taxon>Chaetomiaceae</taxon>
        <taxon>Trichocladium</taxon>
    </lineage>
</organism>
<evidence type="ECO:0000256" key="1">
    <source>
        <dbReference type="SAM" id="MobiDB-lite"/>
    </source>
</evidence>
<feature type="compositionally biased region" description="Low complexity" evidence="1">
    <location>
        <begin position="165"/>
        <end position="209"/>
    </location>
</feature>